<comment type="caution">
    <text evidence="2">The sequence shown here is derived from an EMBL/GenBank/DDBJ whole genome shotgun (WGS) entry which is preliminary data.</text>
</comment>
<organism evidence="2 3">
    <name type="scientific">Paenibacillus athensensis</name>
    <dbReference type="NCBI Taxonomy" id="1967502"/>
    <lineage>
        <taxon>Bacteria</taxon>
        <taxon>Bacillati</taxon>
        <taxon>Bacillota</taxon>
        <taxon>Bacilli</taxon>
        <taxon>Bacillales</taxon>
        <taxon>Paenibacillaceae</taxon>
        <taxon>Paenibacillus</taxon>
    </lineage>
</organism>
<proteinExistence type="predicted"/>
<gene>
    <name evidence="2" type="ORF">B5M42_23530</name>
</gene>
<dbReference type="InterPro" id="IPR008571">
    <property type="entry name" value="HerA-like"/>
</dbReference>
<reference evidence="2 3" key="1">
    <citation type="submission" date="2017-03" db="EMBL/GenBank/DDBJ databases">
        <title>Isolation of Levoglucosan Utilizing Bacteria.</title>
        <authorList>
            <person name="Arya A.S."/>
        </authorList>
    </citation>
    <scope>NUCLEOTIDE SEQUENCE [LARGE SCALE GENOMIC DNA]</scope>
    <source>
        <strain evidence="2 3">MEC069</strain>
    </source>
</reference>
<dbReference type="Pfam" id="PF01935">
    <property type="entry name" value="DUF87"/>
    <property type="match status" value="1"/>
</dbReference>
<dbReference type="InterPro" id="IPR017646">
    <property type="entry name" value="Dnd_assoc_2"/>
</dbReference>
<evidence type="ECO:0000313" key="3">
    <source>
        <dbReference type="Proteomes" id="UP000298246"/>
    </source>
</evidence>
<dbReference type="NCBIfam" id="TIGR03237">
    <property type="entry name" value="dnd_assoc_2"/>
    <property type="match status" value="1"/>
</dbReference>
<evidence type="ECO:0000259" key="1">
    <source>
        <dbReference type="Pfam" id="PF01935"/>
    </source>
</evidence>
<sequence length="1742" mass="200850">MTVGMLNMSNLFYNYLAQQVLNYLNVLEIKSGDKFQIQFEKEGQVLELYLALKDLSDHDLFQIPLQDAVYDTYKINVESTQLIVAATVDGTSPDFLTFLRNKVGSSDPEFTNTAILFIHHTTLDSIVKGTEGFQKEGMPFHFTSIIKDLEKRINDSGRTMAEKMILKTILEKKRKAAFDEQNSIFSYEDLLAAIQSSQFGPKEFRGFSLFYDPLVFNVSDQKGIKARIEENFEYYERVDAIHKYGNPEQELDKYFDQKGIESLSGANWPEVDFKDVKLSAENKKDVKNIAYLEASKKRTEEDVLYWERAEGDSKARSRIRNIIIFNEQKLSELELQLEFDSRLHNGEIRTEPRKSRSSATVSGKRIKVNLTQTQETSFFRVEYRGSTRFDFRIAVVTCSPKLLEEQKTNYSVNVSKQGDHKIVINTDAETLIFNPASEEVIQEMIQQQEDVIMYHSPTRLELKRHIDQADLQDEWIYFYLSDGIFKLPFAIRDVQEKPRTITGYSVWSLKRERQEHFIYKGDNKFIQGTSEYFAREDFRKNIEKEKQLILTGGIFYEERGGTLTRIDLDVDESVQEAYQSLIMFYDVNQLLPSLAYMDEKLQALVLLYIEAYTTAIAAIPNGQPLSPRQKNLMKVGTIEKREDELEIFFTPLHPLNIFYQYMLNQQIGTEMINEELLKKLSPINLLPYIYNESRRIYKPIEQNHSPEWMYYIDYKLPRYHGSRAFVSDLVTEKIQEFVDHFSYLFDLHPAAPIKINVINMGDCREVLQGIMEYYRVQLRKEIKKDKLLPIDLYVYNHQETINVFEEISFYDDPAEIKNTFGVNLSSDVYTETDLLDVFREKVHFYVKKVSEQEYEYCHIAFYHMDHFVTETYSKMNDLLSGLAIDGLVSGVPSVYVGNAYRTGFGTRYLSKSSSNALIDLAIKMNALARTARNLDVYNNDESIITAISDEDKDSLNRIYNASHWTTFIEPKVNLNFFKNDQALSDLLIIHYSDQYTSSSGYDAITVTRRSKQYQVVIEEFLREKGVTHVHQHSAKIINFFNAVNGDWLLRLISNKNQFPREKLSILSAIKWVLSYYYHKEIIWIPVSLEEILRVSGAIGLKKGEGLFSTKNLGAKGSFSDDLLLIGIEKRADSLFVHFFPIEVKIGNNDTGVIQKAVGQVKKTKDLLIEHLHKQTRGNEETVQNDYSRKIYRNFLIQSAIVSAEKMKLYDIWPEQRWDEIIDSDLRGKLLNDEYEISHALDQFIGNGAVLSFKKGIHFRNMQQLGDVQILEFTEQDGYNYITASIEELKNQLLRGQTDFSNETLLSRTYITTEPKEPLTHVQSEAGDLVQDLIGESKSVVLVLEDPIEEVTNQAGSSDTPMSLLLGTTRDLQQVVKWYPTSTDQTMHTNTGIIGTMGTGKTQFTKSLITQLQINSPSNVHSTPIGILIFDYKGDYIKEDFTSVTGAKVYDLYHLPFNPLALYCSVSPKPLLPLHTASGLKETISKAFNLGPKQENTLRELIMEAYDRKGISRSDAITWGKPAPTLHDVYEMHQSRENMAEDSLYAALKTLDEFEVFEPDATKTKSLFDIIDGMTVINLSGYDESIQNLVVAITLDVFYNQMQVVGHSRIEGDLRELTRMILVDEADNFLNKDFRSIKKILKEGREYGVGTILSTQLLSHFSTGDNEYANYILTWVVHNVSDINNKDVRYIFNTQSKTEEEHILNQIRKLEKHYSIVKMSGKAPVLIRDKAFFELAREIKERD</sequence>
<dbReference type="Gene3D" id="3.40.50.300">
    <property type="entry name" value="P-loop containing nucleotide triphosphate hydrolases"/>
    <property type="match status" value="2"/>
</dbReference>
<dbReference type="EMBL" id="MYFO01000055">
    <property type="protein sequence ID" value="TFE83169.1"/>
    <property type="molecule type" value="Genomic_DNA"/>
</dbReference>
<dbReference type="InterPro" id="IPR027417">
    <property type="entry name" value="P-loop_NTPase"/>
</dbReference>
<dbReference type="PANTHER" id="PTHR42957:SF1">
    <property type="entry name" value="HELICASE MJ1565-RELATED"/>
    <property type="match status" value="1"/>
</dbReference>
<name>A0A4Y8PT91_9BACL</name>
<keyword evidence="3" id="KW-1185">Reference proteome</keyword>
<protein>
    <submittedName>
        <fullName evidence="2">DNA phosphorothioation-dependent restriction protein DptH</fullName>
    </submittedName>
</protein>
<dbReference type="SUPFAM" id="SSF52540">
    <property type="entry name" value="P-loop containing nucleoside triphosphate hydrolases"/>
    <property type="match status" value="1"/>
</dbReference>
<evidence type="ECO:0000313" key="2">
    <source>
        <dbReference type="EMBL" id="TFE83169.1"/>
    </source>
</evidence>
<feature type="domain" description="Helicase HerA central" evidence="1">
    <location>
        <begin position="1389"/>
        <end position="1593"/>
    </location>
</feature>
<dbReference type="PANTHER" id="PTHR42957">
    <property type="entry name" value="HELICASE MJ1565-RELATED"/>
    <property type="match status" value="1"/>
</dbReference>
<dbReference type="InterPro" id="IPR002789">
    <property type="entry name" value="HerA_central"/>
</dbReference>
<accession>A0A4Y8PT91</accession>
<dbReference type="Proteomes" id="UP000298246">
    <property type="component" value="Unassembled WGS sequence"/>
</dbReference>